<dbReference type="EC" id="2.5.1.15" evidence="5"/>
<evidence type="ECO:0000256" key="2">
    <source>
        <dbReference type="ARBA" id="ARBA00001946"/>
    </source>
</evidence>
<keyword evidence="8" id="KW-0479">Metal-binding</keyword>
<reference evidence="13 14" key="1">
    <citation type="journal article" date="2014" name="Nature">
        <title>An environmental bacterial taxon with a large and distinct metabolic repertoire.</title>
        <authorList>
            <person name="Wilson M.C."/>
            <person name="Mori T."/>
            <person name="Ruckert C."/>
            <person name="Uria A.R."/>
            <person name="Helf M.J."/>
            <person name="Takada K."/>
            <person name="Gernert C."/>
            <person name="Steffens U.A."/>
            <person name="Heycke N."/>
            <person name="Schmitt S."/>
            <person name="Rinke C."/>
            <person name="Helfrich E.J."/>
            <person name="Brachmann A.O."/>
            <person name="Gurgui C."/>
            <person name="Wakimoto T."/>
            <person name="Kracht M."/>
            <person name="Crusemann M."/>
            <person name="Hentschel U."/>
            <person name="Abe I."/>
            <person name="Matsunaga S."/>
            <person name="Kalinowski J."/>
            <person name="Takeyama H."/>
            <person name="Piel J."/>
        </authorList>
    </citation>
    <scope>NUCLEOTIDE SEQUENCE [LARGE SCALE GENOMIC DNA]</scope>
    <source>
        <strain evidence="14">TSY2</strain>
    </source>
</reference>
<dbReference type="Proteomes" id="UP000019140">
    <property type="component" value="Unassembled WGS sequence"/>
</dbReference>
<evidence type="ECO:0000313" key="14">
    <source>
        <dbReference type="Proteomes" id="UP000019140"/>
    </source>
</evidence>
<dbReference type="GO" id="GO:0004156">
    <property type="term" value="F:dihydropteroate synthase activity"/>
    <property type="evidence" value="ECO:0007669"/>
    <property type="project" value="UniProtKB-EC"/>
</dbReference>
<evidence type="ECO:0000256" key="6">
    <source>
        <dbReference type="ARBA" id="ARBA00016919"/>
    </source>
</evidence>
<evidence type="ECO:0000256" key="4">
    <source>
        <dbReference type="ARBA" id="ARBA00009503"/>
    </source>
</evidence>
<dbReference type="HOGENOM" id="CLU_008023_1_1_7"/>
<evidence type="ECO:0000256" key="1">
    <source>
        <dbReference type="ARBA" id="ARBA00000012"/>
    </source>
</evidence>
<evidence type="ECO:0000256" key="9">
    <source>
        <dbReference type="ARBA" id="ARBA00022842"/>
    </source>
</evidence>
<gene>
    <name evidence="13" type="ORF">ETSY2_10165</name>
</gene>
<comment type="pathway">
    <text evidence="3">Cofactor biosynthesis; tetrahydrofolate biosynthesis; 7,8-dihydrofolate from 2-amino-4-hydroxy-6-hydroxymethyl-7,8-dihydropteridine diphosphate and 4-aminobenzoate: step 1/2.</text>
</comment>
<evidence type="ECO:0000256" key="11">
    <source>
        <dbReference type="ARBA" id="ARBA00030193"/>
    </source>
</evidence>
<dbReference type="AlphaFoldDB" id="W4MBP1"/>
<keyword evidence="14" id="KW-1185">Reference proteome</keyword>
<evidence type="ECO:0000256" key="3">
    <source>
        <dbReference type="ARBA" id="ARBA00004763"/>
    </source>
</evidence>
<dbReference type="PROSITE" id="PS00792">
    <property type="entry name" value="DHPS_1"/>
    <property type="match status" value="1"/>
</dbReference>
<dbReference type="InterPro" id="IPR000489">
    <property type="entry name" value="Pterin-binding_dom"/>
</dbReference>
<dbReference type="FunFam" id="3.20.20.20:FF:000006">
    <property type="entry name" value="Dihydropteroate synthase"/>
    <property type="match status" value="1"/>
</dbReference>
<dbReference type="PROSITE" id="PS50972">
    <property type="entry name" value="PTERIN_BINDING"/>
    <property type="match status" value="1"/>
</dbReference>
<dbReference type="PANTHER" id="PTHR20941:SF1">
    <property type="entry name" value="FOLIC ACID SYNTHESIS PROTEIN FOL1"/>
    <property type="match status" value="1"/>
</dbReference>
<dbReference type="EMBL" id="AZHX01000413">
    <property type="protein sequence ID" value="ETX07628.1"/>
    <property type="molecule type" value="Genomic_DNA"/>
</dbReference>
<keyword evidence="9" id="KW-0460">Magnesium</keyword>
<dbReference type="InterPro" id="IPR045031">
    <property type="entry name" value="DHP_synth-like"/>
</dbReference>
<keyword evidence="7" id="KW-0808">Transferase</keyword>
<keyword evidence="10" id="KW-0289">Folate biosynthesis</keyword>
<proteinExistence type="inferred from homology"/>
<organism evidence="13 14">
    <name type="scientific">Candidatus Entotheonella gemina</name>
    <dbReference type="NCBI Taxonomy" id="1429439"/>
    <lineage>
        <taxon>Bacteria</taxon>
        <taxon>Pseudomonadati</taxon>
        <taxon>Nitrospinota/Tectimicrobiota group</taxon>
        <taxon>Candidatus Tectimicrobiota</taxon>
        <taxon>Candidatus Entotheonellia</taxon>
        <taxon>Candidatus Entotheonellales</taxon>
        <taxon>Candidatus Entotheonellaceae</taxon>
        <taxon>Candidatus Entotheonella</taxon>
    </lineage>
</organism>
<evidence type="ECO:0000256" key="10">
    <source>
        <dbReference type="ARBA" id="ARBA00022909"/>
    </source>
</evidence>
<dbReference type="CDD" id="cd00739">
    <property type="entry name" value="DHPS"/>
    <property type="match status" value="1"/>
</dbReference>
<dbReference type="NCBIfam" id="TIGR01496">
    <property type="entry name" value="DHPS"/>
    <property type="match status" value="1"/>
</dbReference>
<evidence type="ECO:0000256" key="5">
    <source>
        <dbReference type="ARBA" id="ARBA00012458"/>
    </source>
</evidence>
<dbReference type="Pfam" id="PF00809">
    <property type="entry name" value="Pterin_bind"/>
    <property type="match status" value="1"/>
</dbReference>
<dbReference type="InterPro" id="IPR011005">
    <property type="entry name" value="Dihydropteroate_synth-like_sf"/>
</dbReference>
<feature type="domain" description="Pterin-binding" evidence="12">
    <location>
        <begin position="136"/>
        <end position="389"/>
    </location>
</feature>
<dbReference type="GO" id="GO:0046656">
    <property type="term" value="P:folic acid biosynthetic process"/>
    <property type="evidence" value="ECO:0007669"/>
    <property type="project" value="UniProtKB-KW"/>
</dbReference>
<dbReference type="GO" id="GO:0005829">
    <property type="term" value="C:cytosol"/>
    <property type="evidence" value="ECO:0007669"/>
    <property type="project" value="TreeGrafter"/>
</dbReference>
<comment type="catalytic activity">
    <reaction evidence="1">
        <text>(7,8-dihydropterin-6-yl)methyl diphosphate + 4-aminobenzoate = 7,8-dihydropteroate + diphosphate</text>
        <dbReference type="Rhea" id="RHEA:19949"/>
        <dbReference type="ChEBI" id="CHEBI:17836"/>
        <dbReference type="ChEBI" id="CHEBI:17839"/>
        <dbReference type="ChEBI" id="CHEBI:33019"/>
        <dbReference type="ChEBI" id="CHEBI:72950"/>
        <dbReference type="EC" id="2.5.1.15"/>
    </reaction>
</comment>
<evidence type="ECO:0000256" key="8">
    <source>
        <dbReference type="ARBA" id="ARBA00022723"/>
    </source>
</evidence>
<dbReference type="Gene3D" id="3.20.20.20">
    <property type="entry name" value="Dihydropteroate synthase-like"/>
    <property type="match status" value="1"/>
</dbReference>
<protein>
    <recommendedName>
        <fullName evidence="6">Dihydropteroate synthase</fullName>
        <ecNumber evidence="5">2.5.1.15</ecNumber>
    </recommendedName>
    <alternativeName>
        <fullName evidence="11">Dihydropteroate pyrophosphorylase</fullName>
    </alternativeName>
</protein>
<dbReference type="GO" id="GO:0046872">
    <property type="term" value="F:metal ion binding"/>
    <property type="evidence" value="ECO:0007669"/>
    <property type="project" value="UniProtKB-KW"/>
</dbReference>
<dbReference type="PROSITE" id="PS00793">
    <property type="entry name" value="DHPS_2"/>
    <property type="match status" value="1"/>
</dbReference>
<sequence>MHIRLLTQGLDSLTTRELIRMGHQTPATIEQHDSQPFVFKVMDIPRDVASQLIAWLQSHAPPLSCWWHDATGAQPNTIDLLIGGTQALSRVLRQSAQQTPDLHVIVHALEQALQAQQDAPAHLQLGSTQLPLGQRTYVIGIVNVTPDSFSDGGLYLRPEQAVKHAEAMLEDGADMIDVGGASARPGATPVPPHVEAERVVPVVRQLVERFGALVSVDTYHASVAKAALDEGAVMINDISAMRFDPDMVSLLASHHAAVVLMHMQGNPQTMQQAPTYRHVIDEIYTFLAERLHTAVQHGIARERIVCDPGFGFGKTLRHNVDLLNGLPSFQSLGQPLLIGTSRKSFLGRLLRREVWDRLEGTMASVLYAAIRGAAFVRVHDVGPIAQAVRMLDAVRHPHARGQR</sequence>
<comment type="similarity">
    <text evidence="4">Belongs to the DHPS family.</text>
</comment>
<dbReference type="PATRIC" id="fig|1429439.4.peg.1740"/>
<dbReference type="SUPFAM" id="SSF51717">
    <property type="entry name" value="Dihydropteroate synthetase-like"/>
    <property type="match status" value="1"/>
</dbReference>
<evidence type="ECO:0000256" key="7">
    <source>
        <dbReference type="ARBA" id="ARBA00022679"/>
    </source>
</evidence>
<evidence type="ECO:0000259" key="12">
    <source>
        <dbReference type="PROSITE" id="PS50972"/>
    </source>
</evidence>
<dbReference type="InterPro" id="IPR006390">
    <property type="entry name" value="DHP_synth_dom"/>
</dbReference>
<comment type="cofactor">
    <cofactor evidence="2">
        <name>Mg(2+)</name>
        <dbReference type="ChEBI" id="CHEBI:18420"/>
    </cofactor>
</comment>
<accession>W4MBP1</accession>
<dbReference type="GO" id="GO:0046654">
    <property type="term" value="P:tetrahydrofolate biosynthetic process"/>
    <property type="evidence" value="ECO:0007669"/>
    <property type="project" value="TreeGrafter"/>
</dbReference>
<name>W4MBP1_9BACT</name>
<comment type="caution">
    <text evidence="13">The sequence shown here is derived from an EMBL/GenBank/DDBJ whole genome shotgun (WGS) entry which is preliminary data.</text>
</comment>
<evidence type="ECO:0000313" key="13">
    <source>
        <dbReference type="EMBL" id="ETX07628.1"/>
    </source>
</evidence>
<dbReference type="PANTHER" id="PTHR20941">
    <property type="entry name" value="FOLATE SYNTHESIS PROTEINS"/>
    <property type="match status" value="1"/>
</dbReference>